<dbReference type="InterPro" id="IPR001406">
    <property type="entry name" value="PsdUridine_synth_TruA"/>
</dbReference>
<reference evidence="9" key="1">
    <citation type="journal article" date="2019" name="PLoS Negl. Trop. Dis.">
        <title>Revisiting the worldwide diversity of Leptospira species in the environment.</title>
        <authorList>
            <person name="Vincent A.T."/>
            <person name="Schiettekatte O."/>
            <person name="Bourhy P."/>
            <person name="Veyrier F.J."/>
            <person name="Picardeau M."/>
        </authorList>
    </citation>
    <scope>NUCLEOTIDE SEQUENCE [LARGE SCALE GENOMIC DNA]</scope>
    <source>
        <strain evidence="9">201702476</strain>
    </source>
</reference>
<sequence length="266" mass="30949">MPNYALCVEYDGARFHGWQRQKTSKSVQGSIENAFKTILRTNPHTHLTVAGRTDTGVHSLGMICNFKTENPLPNLHKLIVSLNALTDEGVVIRRAMEVPPEFHARFSCTSREYIYQLYYSKYQSVLQENRSFWVKHRVDWDKIAEEIPNLLGERDFRSFTKARSSKGRRAVRRIQSLSIERDAFIPEIYRIRIRANGFMHNMVRITVGTLLDIGKGRWESRSIESILEEADRTRAGVTLPPYGLYFVQAHYQEYPEIQSLYDTLYP</sequence>
<dbReference type="Gene3D" id="3.30.70.660">
    <property type="entry name" value="Pseudouridine synthase I, catalytic domain, C-terminal subdomain"/>
    <property type="match status" value="1"/>
</dbReference>
<dbReference type="Proteomes" id="UP000297693">
    <property type="component" value="Unassembled WGS sequence"/>
</dbReference>
<comment type="similarity">
    <text evidence="1 4 7">Belongs to the tRNA pseudouridine synthase TruA family.</text>
</comment>
<dbReference type="SUPFAM" id="SSF55120">
    <property type="entry name" value="Pseudouridine synthase"/>
    <property type="match status" value="1"/>
</dbReference>
<comment type="catalytic activity">
    <reaction evidence="4 7">
        <text>uridine(38/39/40) in tRNA = pseudouridine(38/39/40) in tRNA</text>
        <dbReference type="Rhea" id="RHEA:22376"/>
        <dbReference type="Rhea" id="RHEA-COMP:10085"/>
        <dbReference type="Rhea" id="RHEA-COMP:10087"/>
        <dbReference type="ChEBI" id="CHEBI:65314"/>
        <dbReference type="ChEBI" id="CHEBI:65315"/>
        <dbReference type="EC" id="5.4.99.12"/>
    </reaction>
</comment>
<evidence type="ECO:0000256" key="1">
    <source>
        <dbReference type="ARBA" id="ARBA00009375"/>
    </source>
</evidence>
<evidence type="ECO:0000256" key="3">
    <source>
        <dbReference type="ARBA" id="ARBA00023235"/>
    </source>
</evidence>
<accession>A0A4R9K0H8</accession>
<dbReference type="PANTHER" id="PTHR11142:SF0">
    <property type="entry name" value="TRNA PSEUDOURIDINE SYNTHASE-LIKE 1"/>
    <property type="match status" value="1"/>
</dbReference>
<dbReference type="AlphaFoldDB" id="A0A4R9K0H8"/>
<evidence type="ECO:0000256" key="7">
    <source>
        <dbReference type="RuleBase" id="RU003792"/>
    </source>
</evidence>
<dbReference type="RefSeq" id="WP_135623678.1">
    <property type="nucleotide sequence ID" value="NZ_RQGD01000025.1"/>
</dbReference>
<keyword evidence="2 4" id="KW-0819">tRNA processing</keyword>
<feature type="active site" description="Nucleophile" evidence="4 5">
    <location>
        <position position="54"/>
    </location>
</feature>
<gene>
    <name evidence="4 9" type="primary">truA</name>
    <name evidence="9" type="ORF">EHQ58_09595</name>
</gene>
<dbReference type="GO" id="GO:0031119">
    <property type="term" value="P:tRNA pseudouridine synthesis"/>
    <property type="evidence" value="ECO:0007669"/>
    <property type="project" value="UniProtKB-UniRule"/>
</dbReference>
<dbReference type="GO" id="GO:0160147">
    <property type="term" value="F:tRNA pseudouridine(38-40) synthase activity"/>
    <property type="evidence" value="ECO:0007669"/>
    <property type="project" value="UniProtKB-EC"/>
</dbReference>
<keyword evidence="10" id="KW-1185">Reference proteome</keyword>
<feature type="binding site" evidence="4 6">
    <location>
        <position position="113"/>
    </location>
    <ligand>
        <name>substrate</name>
    </ligand>
</feature>
<dbReference type="InterPro" id="IPR020095">
    <property type="entry name" value="PsdUridine_synth_TruA_C"/>
</dbReference>
<keyword evidence="3 4" id="KW-0413">Isomerase</keyword>
<comment type="caution">
    <text evidence="4">Lacks conserved residue(s) required for the propagation of feature annotation.</text>
</comment>
<dbReference type="GO" id="GO:0003723">
    <property type="term" value="F:RNA binding"/>
    <property type="evidence" value="ECO:0007669"/>
    <property type="project" value="InterPro"/>
</dbReference>
<dbReference type="NCBIfam" id="TIGR00071">
    <property type="entry name" value="hisT_truA"/>
    <property type="match status" value="1"/>
</dbReference>
<protein>
    <recommendedName>
        <fullName evidence="4">tRNA pseudouridine synthase A</fullName>
        <ecNumber evidence="4">5.4.99.12</ecNumber>
    </recommendedName>
    <alternativeName>
        <fullName evidence="4">tRNA pseudouridine(38-40) synthase</fullName>
    </alternativeName>
    <alternativeName>
        <fullName evidence="4">tRNA pseudouridylate synthase I</fullName>
    </alternativeName>
    <alternativeName>
        <fullName evidence="4">tRNA-uridine isomerase I</fullName>
    </alternativeName>
</protein>
<dbReference type="InterPro" id="IPR020094">
    <property type="entry name" value="TruA/RsuA/RluB/E/F_N"/>
</dbReference>
<dbReference type="InterPro" id="IPR020097">
    <property type="entry name" value="PsdUridine_synth_TruA_a/b_dom"/>
</dbReference>
<name>A0A4R9K0H8_9LEPT</name>
<evidence type="ECO:0000256" key="5">
    <source>
        <dbReference type="PIRSR" id="PIRSR001430-1"/>
    </source>
</evidence>
<evidence type="ECO:0000313" key="10">
    <source>
        <dbReference type="Proteomes" id="UP000297693"/>
    </source>
</evidence>
<dbReference type="EC" id="5.4.99.12" evidence="4"/>
<dbReference type="HAMAP" id="MF_00171">
    <property type="entry name" value="TruA"/>
    <property type="match status" value="1"/>
</dbReference>
<comment type="subunit">
    <text evidence="4">Homodimer.</text>
</comment>
<dbReference type="Gene3D" id="3.30.70.580">
    <property type="entry name" value="Pseudouridine synthase I, catalytic domain, N-terminal subdomain"/>
    <property type="match status" value="1"/>
</dbReference>
<dbReference type="Pfam" id="PF01416">
    <property type="entry name" value="PseudoU_synth_1"/>
    <property type="match status" value="2"/>
</dbReference>
<comment type="function">
    <text evidence="4">Formation of pseudouridine at positions 38, 39 and 40 in the anticodon stem and loop of transfer RNAs.</text>
</comment>
<proteinExistence type="inferred from homology"/>
<dbReference type="FunFam" id="3.30.70.580:FF:000001">
    <property type="entry name" value="tRNA pseudouridine synthase A"/>
    <property type="match status" value="1"/>
</dbReference>
<evidence type="ECO:0000313" key="9">
    <source>
        <dbReference type="EMBL" id="TGL59153.1"/>
    </source>
</evidence>
<evidence type="ECO:0000256" key="2">
    <source>
        <dbReference type="ARBA" id="ARBA00022694"/>
    </source>
</evidence>
<dbReference type="PANTHER" id="PTHR11142">
    <property type="entry name" value="PSEUDOURIDYLATE SYNTHASE"/>
    <property type="match status" value="1"/>
</dbReference>
<dbReference type="EMBL" id="RQGD01000025">
    <property type="protein sequence ID" value="TGL59153.1"/>
    <property type="molecule type" value="Genomic_DNA"/>
</dbReference>
<evidence type="ECO:0000259" key="8">
    <source>
        <dbReference type="Pfam" id="PF01416"/>
    </source>
</evidence>
<dbReference type="OrthoDB" id="9811823at2"/>
<dbReference type="CDD" id="cd02570">
    <property type="entry name" value="PseudoU_synth_EcTruA"/>
    <property type="match status" value="1"/>
</dbReference>
<evidence type="ECO:0000256" key="4">
    <source>
        <dbReference type="HAMAP-Rule" id="MF_00171"/>
    </source>
</evidence>
<comment type="caution">
    <text evidence="9">The sequence shown here is derived from an EMBL/GenBank/DDBJ whole genome shotgun (WGS) entry which is preliminary data.</text>
</comment>
<dbReference type="InterPro" id="IPR020103">
    <property type="entry name" value="PsdUridine_synth_cat_dom_sf"/>
</dbReference>
<feature type="domain" description="Pseudouridine synthase I TruA alpha/beta" evidence="8">
    <location>
        <begin position="149"/>
        <end position="251"/>
    </location>
</feature>
<dbReference type="PIRSF" id="PIRSF001430">
    <property type="entry name" value="tRNA_psdUrid_synth"/>
    <property type="match status" value="1"/>
</dbReference>
<feature type="domain" description="Pseudouridine synthase I TruA alpha/beta" evidence="8">
    <location>
        <begin position="7"/>
        <end position="106"/>
    </location>
</feature>
<evidence type="ECO:0000256" key="6">
    <source>
        <dbReference type="PIRSR" id="PIRSR001430-2"/>
    </source>
</evidence>
<organism evidence="9 10">
    <name type="scientific">Leptospira ognonensis</name>
    <dbReference type="NCBI Taxonomy" id="2484945"/>
    <lineage>
        <taxon>Bacteria</taxon>
        <taxon>Pseudomonadati</taxon>
        <taxon>Spirochaetota</taxon>
        <taxon>Spirochaetia</taxon>
        <taxon>Leptospirales</taxon>
        <taxon>Leptospiraceae</taxon>
        <taxon>Leptospira</taxon>
    </lineage>
</organism>